<name>A0ABN3TWA4_9ACTN</name>
<dbReference type="Proteomes" id="UP001501842">
    <property type="component" value="Unassembled WGS sequence"/>
</dbReference>
<proteinExistence type="predicted"/>
<evidence type="ECO:0000313" key="2">
    <source>
        <dbReference type="Proteomes" id="UP001501842"/>
    </source>
</evidence>
<gene>
    <name evidence="1" type="ORF">GCM10010439_06360</name>
</gene>
<organism evidence="1 2">
    <name type="scientific">Actinocorallia aurantiaca</name>
    <dbReference type="NCBI Taxonomy" id="46204"/>
    <lineage>
        <taxon>Bacteria</taxon>
        <taxon>Bacillati</taxon>
        <taxon>Actinomycetota</taxon>
        <taxon>Actinomycetes</taxon>
        <taxon>Streptosporangiales</taxon>
        <taxon>Thermomonosporaceae</taxon>
        <taxon>Actinocorallia</taxon>
    </lineage>
</organism>
<evidence type="ECO:0000313" key="1">
    <source>
        <dbReference type="EMBL" id="GAA2719828.1"/>
    </source>
</evidence>
<protein>
    <recommendedName>
        <fullName evidence="3">Helix-turn-helix domain-containing protein</fullName>
    </recommendedName>
</protein>
<keyword evidence="2" id="KW-1185">Reference proteome</keyword>
<comment type="caution">
    <text evidence="1">The sequence shown here is derived from an EMBL/GenBank/DDBJ whole genome shotgun (WGS) entry which is preliminary data.</text>
</comment>
<evidence type="ECO:0008006" key="3">
    <source>
        <dbReference type="Google" id="ProtNLM"/>
    </source>
</evidence>
<sequence length="186" mass="20718">MARYGLGRSTLEKWFRERASTGHPEPDGRLGQRLTWDADAWHAWYASRGPAGNAGPVPSGLASRDELAETHGLSKHALKELWAARETNGHPEPARRHGKALYWDAEEWASWYRGLVSSRDEAPEKELVTLAEAGRLLGLAPGTVTVYASRPPKGWPEPAEEVRLGGGRVRRLYRRSDVLAYAERKA</sequence>
<dbReference type="EMBL" id="BAAATZ010000003">
    <property type="protein sequence ID" value="GAA2719828.1"/>
    <property type="molecule type" value="Genomic_DNA"/>
</dbReference>
<accession>A0ABN3TWA4</accession>
<reference evidence="1 2" key="1">
    <citation type="journal article" date="2019" name="Int. J. Syst. Evol. Microbiol.">
        <title>The Global Catalogue of Microorganisms (GCM) 10K type strain sequencing project: providing services to taxonomists for standard genome sequencing and annotation.</title>
        <authorList>
            <consortium name="The Broad Institute Genomics Platform"/>
            <consortium name="The Broad Institute Genome Sequencing Center for Infectious Disease"/>
            <person name="Wu L."/>
            <person name="Ma J."/>
        </authorList>
    </citation>
    <scope>NUCLEOTIDE SEQUENCE [LARGE SCALE GENOMIC DNA]</scope>
    <source>
        <strain evidence="1 2">JCM 8201</strain>
    </source>
</reference>